<protein>
    <recommendedName>
        <fullName evidence="1">DUF4123 domain-containing protein</fullName>
    </recommendedName>
</protein>
<dbReference type="KEGG" id="cnan:A2G96_01345"/>
<evidence type="ECO:0000313" key="3">
    <source>
        <dbReference type="Proteomes" id="UP000075238"/>
    </source>
</evidence>
<proteinExistence type="predicted"/>
<evidence type="ECO:0000313" key="2">
    <source>
        <dbReference type="EMBL" id="AMR76493.1"/>
    </source>
</evidence>
<dbReference type="OrthoDB" id="6008330at2"/>
<sequence>MYYAVESRDPGIWLDGLLQRIDGAPDVHWSALVDGVFDHEGKPFAAPVQRYPLYGDTGALRELLPAAPYLLPLDGMASVERRDLLAALGTHCLGRPMLSFVASWQSAERLAELWQPCLQPVIADDDTHYLLRFADTRVLSALPVVLSLEGWNRLTAPLVQWHLVNRQGALDMLALTEPRAEPEAYRDEPLMLSQEELDRMVDAAMPDAVLDMMYRETLLPDIGKTKAYRLVARACEVARMYRIESALDIALLALYAMAKGEASLEAPEFLQWLGKSRQSDLALREYLLSALGDGGGA</sequence>
<dbReference type="Proteomes" id="UP000075238">
    <property type="component" value="Chromosome 1"/>
</dbReference>
<gene>
    <name evidence="2" type="ORF">A2G96_01345</name>
</gene>
<evidence type="ECO:0000259" key="1">
    <source>
        <dbReference type="Pfam" id="PF13503"/>
    </source>
</evidence>
<dbReference type="STRING" id="1796606.A2G96_01345"/>
<name>A0A142JEI1_9BURK</name>
<dbReference type="Pfam" id="PF13503">
    <property type="entry name" value="DUF4123"/>
    <property type="match status" value="1"/>
</dbReference>
<dbReference type="InterPro" id="IPR025391">
    <property type="entry name" value="DUF4123"/>
</dbReference>
<dbReference type="RefSeq" id="WP_062796071.1">
    <property type="nucleotide sequence ID" value="NZ_CP014844.1"/>
</dbReference>
<keyword evidence="3" id="KW-1185">Reference proteome</keyword>
<accession>A0A142JEI1</accession>
<feature type="domain" description="DUF4123" evidence="1">
    <location>
        <begin position="30"/>
        <end position="151"/>
    </location>
</feature>
<organism evidence="2 3">
    <name type="scientific">Cupriavidus nantongensis</name>
    <dbReference type="NCBI Taxonomy" id="1796606"/>
    <lineage>
        <taxon>Bacteria</taxon>
        <taxon>Pseudomonadati</taxon>
        <taxon>Pseudomonadota</taxon>
        <taxon>Betaproteobacteria</taxon>
        <taxon>Burkholderiales</taxon>
        <taxon>Burkholderiaceae</taxon>
        <taxon>Cupriavidus</taxon>
    </lineage>
</organism>
<dbReference type="EMBL" id="CP014844">
    <property type="protein sequence ID" value="AMR76493.1"/>
    <property type="molecule type" value="Genomic_DNA"/>
</dbReference>
<reference evidence="2 3" key="1">
    <citation type="submission" date="2016-03" db="EMBL/GenBank/DDBJ databases">
        <title>Complete genome sequence of a novel chlorpyrifos degrading bacterium, Cupriavidus nantongensis sp. X1.</title>
        <authorList>
            <person name="Fang L."/>
        </authorList>
    </citation>
    <scope>NUCLEOTIDE SEQUENCE [LARGE SCALE GENOMIC DNA]</scope>
    <source>
        <strain evidence="2 3">X1</strain>
    </source>
</reference>
<dbReference type="AlphaFoldDB" id="A0A142JEI1"/>